<feature type="domain" description="Endo-beta-1,6-galactanase-like" evidence="2">
    <location>
        <begin position="44"/>
        <end position="405"/>
    </location>
</feature>
<dbReference type="AlphaFoldDB" id="A0A1K1QNC0"/>
<dbReference type="InterPro" id="IPR039743">
    <property type="entry name" value="6GAL/EXGAL"/>
</dbReference>
<evidence type="ECO:0000313" key="4">
    <source>
        <dbReference type="Proteomes" id="UP000182248"/>
    </source>
</evidence>
<gene>
    <name evidence="3" type="ORF">SAMN02927921_02659</name>
</gene>
<dbReference type="PANTHER" id="PTHR42767:SF1">
    <property type="entry name" value="ENDO-BETA-1,6-GALACTANASE-LIKE DOMAIN-CONTAINING PROTEIN"/>
    <property type="match status" value="1"/>
</dbReference>
<name>A0A1K1QNC0_9FLAO</name>
<accession>A0A1K1QNC0</accession>
<keyword evidence="4" id="KW-1185">Reference proteome</keyword>
<dbReference type="InterPro" id="IPR013780">
    <property type="entry name" value="Glyco_hydro_b"/>
</dbReference>
<feature type="signal peptide" evidence="1">
    <location>
        <begin position="1"/>
        <end position="22"/>
    </location>
</feature>
<feature type="chain" id="PRO_5012069030" evidence="1">
    <location>
        <begin position="23"/>
        <end position="526"/>
    </location>
</feature>
<dbReference type="PANTHER" id="PTHR42767">
    <property type="entry name" value="ENDO-BETA-1,6-GALACTANASE"/>
    <property type="match status" value="1"/>
</dbReference>
<dbReference type="EMBL" id="FPJE01000014">
    <property type="protein sequence ID" value="SFW60750.1"/>
    <property type="molecule type" value="Genomic_DNA"/>
</dbReference>
<dbReference type="SUPFAM" id="SSF51011">
    <property type="entry name" value="Glycosyl hydrolase domain"/>
    <property type="match status" value="1"/>
</dbReference>
<keyword evidence="3" id="KW-0378">Hydrolase</keyword>
<reference evidence="3 4" key="1">
    <citation type="submission" date="2016-11" db="EMBL/GenBank/DDBJ databases">
        <authorList>
            <person name="Jaros S."/>
            <person name="Januszkiewicz K."/>
            <person name="Wedrychowicz H."/>
        </authorList>
    </citation>
    <scope>NUCLEOTIDE SEQUENCE [LARGE SCALE GENOMIC DNA]</scope>
    <source>
        <strain evidence="3 4">CGMCC 1.12145</strain>
    </source>
</reference>
<evidence type="ECO:0000256" key="1">
    <source>
        <dbReference type="SAM" id="SignalP"/>
    </source>
</evidence>
<dbReference type="Pfam" id="PF14587">
    <property type="entry name" value="Glyco_hydr_30_2"/>
    <property type="match status" value="1"/>
</dbReference>
<protein>
    <submittedName>
        <fullName evidence="3">O-Glycosyl hydrolase</fullName>
    </submittedName>
</protein>
<organism evidence="3 4">
    <name type="scientific">Sinomicrobium oceani</name>
    <dbReference type="NCBI Taxonomy" id="1150368"/>
    <lineage>
        <taxon>Bacteria</taxon>
        <taxon>Pseudomonadati</taxon>
        <taxon>Bacteroidota</taxon>
        <taxon>Flavobacteriia</taxon>
        <taxon>Flavobacteriales</taxon>
        <taxon>Flavobacteriaceae</taxon>
        <taxon>Sinomicrobium</taxon>
    </lineage>
</organism>
<proteinExistence type="predicted"/>
<sequence>MKLSFNILFPFLAFVLMSSVFSSCGGKTGNNAHTLPLPETISPVRININTGVSYQTIDNFGASDAWSCQFTGQWAVAKREQMADLLFSRETDESGNPKGIGLSLWRFNLGAGSAGQAENSGIKDEWRRAESFLKADGTYDWDRQKGQLWFARAAEERGVENLLLFANSPPVSMTRNGKAYSNSGTQSNLPEHRIGQFARFLANTASGLRKMGLTPTIISPVNEPQWDWTDGGQEGTCYTNSEIAGIVRALDMELDKKGLDLKIDISEAGQINYLFETGNKEGRGKQIAAFFGEGSPDYIGNLSHVSHTISGHSYFTTSPASTLVKQREKLAGELQKYPGLKYWMSEYCILGNNDGDIKGHGRDLGMPPALYMARVIHHDLVIANASAWHWWLAISPYDYKDGLIYVDKNKTDGNIYPGKMLWTLGNYSRFIRPGYKRVHVETGQDHEGLLVSAYRDPKSGKCVVVMVNTEEHGVLAQFSLDGRGWNPGYAYVTSEEENLNKTTGLVMGGGNVEIPGQSVVTFVHTN</sequence>
<evidence type="ECO:0000313" key="3">
    <source>
        <dbReference type="EMBL" id="SFW60750.1"/>
    </source>
</evidence>
<dbReference type="Gene3D" id="3.20.20.80">
    <property type="entry name" value="Glycosidases"/>
    <property type="match status" value="1"/>
</dbReference>
<dbReference type="InterPro" id="IPR039514">
    <property type="entry name" value="6GAL-like"/>
</dbReference>
<evidence type="ECO:0000259" key="2">
    <source>
        <dbReference type="Pfam" id="PF14587"/>
    </source>
</evidence>
<dbReference type="GO" id="GO:0004553">
    <property type="term" value="F:hydrolase activity, hydrolyzing O-glycosyl compounds"/>
    <property type="evidence" value="ECO:0007669"/>
    <property type="project" value="InterPro"/>
</dbReference>
<dbReference type="InterPro" id="IPR017853">
    <property type="entry name" value="GH"/>
</dbReference>
<dbReference type="Gene3D" id="2.60.40.1180">
    <property type="entry name" value="Golgi alpha-mannosidase II"/>
    <property type="match status" value="1"/>
</dbReference>
<dbReference type="PROSITE" id="PS51257">
    <property type="entry name" value="PROKAR_LIPOPROTEIN"/>
    <property type="match status" value="1"/>
</dbReference>
<dbReference type="RefSeq" id="WP_072317874.1">
    <property type="nucleotide sequence ID" value="NZ_FPJE01000014.1"/>
</dbReference>
<dbReference type="SUPFAM" id="SSF51445">
    <property type="entry name" value="(Trans)glycosidases"/>
    <property type="match status" value="1"/>
</dbReference>
<keyword evidence="1" id="KW-0732">Signal</keyword>
<dbReference type="Proteomes" id="UP000182248">
    <property type="component" value="Unassembled WGS sequence"/>
</dbReference>
<dbReference type="STRING" id="1150368.SAMN02927921_02659"/>